<dbReference type="EMBL" id="OZ020111">
    <property type="protein sequence ID" value="CAK9263792.1"/>
    <property type="molecule type" value="Genomic_DNA"/>
</dbReference>
<feature type="compositionally biased region" description="Basic and acidic residues" evidence="2">
    <location>
        <begin position="1"/>
        <end position="19"/>
    </location>
</feature>
<name>A0ABP0WBJ1_9BRYO</name>
<proteinExistence type="predicted"/>
<reference evidence="3" key="1">
    <citation type="submission" date="2024-02" db="EMBL/GenBank/DDBJ databases">
        <authorList>
            <consortium name="ELIXIR-Norway"/>
            <consortium name="Elixir Norway"/>
        </authorList>
    </citation>
    <scope>NUCLEOTIDE SEQUENCE</scope>
</reference>
<dbReference type="PANTHER" id="PTHR31016:SF2">
    <property type="entry name" value="OS04G0228100 PROTEIN"/>
    <property type="match status" value="1"/>
</dbReference>
<feature type="region of interest" description="Disordered" evidence="2">
    <location>
        <begin position="287"/>
        <end position="321"/>
    </location>
</feature>
<keyword evidence="1" id="KW-0175">Coiled coil</keyword>
<keyword evidence="4" id="KW-1185">Reference proteome</keyword>
<feature type="region of interest" description="Disordered" evidence="2">
    <location>
        <begin position="1"/>
        <end position="42"/>
    </location>
</feature>
<evidence type="ECO:0000313" key="3">
    <source>
        <dbReference type="EMBL" id="CAK9263792.1"/>
    </source>
</evidence>
<evidence type="ECO:0000256" key="1">
    <source>
        <dbReference type="SAM" id="Coils"/>
    </source>
</evidence>
<dbReference type="Proteomes" id="UP001497444">
    <property type="component" value="Chromosome 16"/>
</dbReference>
<protein>
    <submittedName>
        <fullName evidence="3">Uncharacterized protein</fullName>
    </submittedName>
</protein>
<accession>A0ABP0WBJ1</accession>
<evidence type="ECO:0000313" key="4">
    <source>
        <dbReference type="Proteomes" id="UP001497444"/>
    </source>
</evidence>
<organism evidence="3 4">
    <name type="scientific">Sphagnum jensenii</name>
    <dbReference type="NCBI Taxonomy" id="128206"/>
    <lineage>
        <taxon>Eukaryota</taxon>
        <taxon>Viridiplantae</taxon>
        <taxon>Streptophyta</taxon>
        <taxon>Embryophyta</taxon>
        <taxon>Bryophyta</taxon>
        <taxon>Sphagnophytina</taxon>
        <taxon>Sphagnopsida</taxon>
        <taxon>Sphagnales</taxon>
        <taxon>Sphagnaceae</taxon>
        <taxon>Sphagnum</taxon>
    </lineage>
</organism>
<sequence>MEMEPRETSPKTVLIHERSGSLLFEESDASPPKPPADPKSAGDKFWSWNSFAKKAKAVLLDDGISSEIPAEDEIKSAASHEPRSLQKGEQVEIAKCEKEPPAVLQKGLEVIASSLSLIGHTVGLAIEGGLNIVESRGTGILSGEMTTTALKKSLSPGKRSPSANLQKEKIQPGFNNALQLKASRDVAMAMASRAKMLLRELKTVKGDLTFVGNRCSQLEEENKRLRESMVKGVRPDEDDLVRLQLETLLKEKSRLQQENAQYARENQFLHEVVEYHQVALNRLSSEPGEHEMKGQDGEFFDSQPALYAQETEHPLSTKTNLSPCELSSLC</sequence>
<feature type="compositionally biased region" description="Basic and acidic residues" evidence="2">
    <location>
        <begin position="287"/>
        <end position="296"/>
    </location>
</feature>
<gene>
    <name evidence="3" type="ORF">CSSPJE1EN1_LOCUS9270</name>
</gene>
<dbReference type="PANTHER" id="PTHR31016">
    <property type="entry name" value="OS04G0228100 PROTEIN"/>
    <property type="match status" value="1"/>
</dbReference>
<evidence type="ECO:0000256" key="2">
    <source>
        <dbReference type="SAM" id="MobiDB-lite"/>
    </source>
</evidence>
<feature type="coiled-coil region" evidence="1">
    <location>
        <begin position="208"/>
        <end position="272"/>
    </location>
</feature>